<dbReference type="Proteomes" id="UP000296049">
    <property type="component" value="Unassembled WGS sequence"/>
</dbReference>
<evidence type="ECO:0000313" key="1">
    <source>
        <dbReference type="EMBL" id="EOA95618.1"/>
    </source>
</evidence>
<reference evidence="2" key="1">
    <citation type="journal article" date="2013" name="Nat. Genet.">
        <title>The duck genome and transcriptome provide insight into an avian influenza virus reservoir species.</title>
        <authorList>
            <person name="Huang Y."/>
            <person name="Li Y."/>
            <person name="Burt D.W."/>
            <person name="Chen H."/>
            <person name="Zhang Y."/>
            <person name="Qian W."/>
            <person name="Kim H."/>
            <person name="Gan S."/>
            <person name="Zhao Y."/>
            <person name="Li J."/>
            <person name="Yi K."/>
            <person name="Feng H."/>
            <person name="Zhu P."/>
            <person name="Li B."/>
            <person name="Liu Q."/>
            <person name="Fairley S."/>
            <person name="Magor K.E."/>
            <person name="Du Z."/>
            <person name="Hu X."/>
            <person name="Goodman L."/>
            <person name="Tafer H."/>
            <person name="Vignal A."/>
            <person name="Lee T."/>
            <person name="Kim K.W."/>
            <person name="Sheng Z."/>
            <person name="An Y."/>
            <person name="Searle S."/>
            <person name="Herrero J."/>
            <person name="Groenen M.A."/>
            <person name="Crooijmans R.P."/>
            <person name="Faraut T."/>
            <person name="Cai Q."/>
            <person name="Webster R.G."/>
            <person name="Aldridge J.R."/>
            <person name="Warren W.C."/>
            <person name="Bartschat S."/>
            <person name="Kehr S."/>
            <person name="Marz M."/>
            <person name="Stadler P.F."/>
            <person name="Smith J."/>
            <person name="Kraus R.H."/>
            <person name="Zhao Y."/>
            <person name="Ren L."/>
            <person name="Fei J."/>
            <person name="Morisson M."/>
            <person name="Kaiser P."/>
            <person name="Griffin D.K."/>
            <person name="Rao M."/>
            <person name="Pitel F."/>
            <person name="Wang J."/>
            <person name="Li N."/>
        </authorList>
    </citation>
    <scope>NUCLEOTIDE SEQUENCE [LARGE SCALE GENOMIC DNA]</scope>
</reference>
<gene>
    <name evidence="1" type="ORF">Anapl_17526</name>
</gene>
<sequence length="404" mass="44432">MAVFGGRSTSTRVQELYESSLVRLANLIAPTMIQELGMRVVTWPAQDPLRLLSYLLLSRVSRYSVGVPGKRACQAAEELLQGRLSRELRECFQLGYDIFISDCYQDLRFLVSSHRAGDVLLFLPRSTGCPGERFPPTTHAPFLLHALVLLQLLGVLGTISGNLFGCAHILHAALDLIQLDLRSNLEASGPFCTTCRGCEDGSLIKPVEISSSPYTVDTIIYVITHCISGKTVNARSRSALTKACQRKEAGCCPIQDPVQLLKEDFPSLSDELVINSRFGDTVPHCLAKHGSKKGSKVDNSVSAVLSRPEISQHEAQAPPAMNLHLCVTQHCTFPARAPCEGQQRLAVEWDLVCDSAWKVHIAKFSLLVGLIFGHLITGCIADCEAKSKFLIVNAYVYNAFYSRW</sequence>
<keyword evidence="2" id="KW-1185">Reference proteome</keyword>
<protein>
    <submittedName>
        <fullName evidence="1">Solute carrier family 22 member 23</fullName>
    </submittedName>
</protein>
<dbReference type="AlphaFoldDB" id="R0KQT3"/>
<dbReference type="EMBL" id="KB744229">
    <property type="protein sequence ID" value="EOA95618.1"/>
    <property type="molecule type" value="Genomic_DNA"/>
</dbReference>
<accession>R0KQT3</accession>
<organism evidence="1 2">
    <name type="scientific">Anas platyrhynchos</name>
    <name type="common">Mallard</name>
    <name type="synonym">Anas boschas</name>
    <dbReference type="NCBI Taxonomy" id="8839"/>
    <lineage>
        <taxon>Eukaryota</taxon>
        <taxon>Metazoa</taxon>
        <taxon>Chordata</taxon>
        <taxon>Craniata</taxon>
        <taxon>Vertebrata</taxon>
        <taxon>Euteleostomi</taxon>
        <taxon>Archelosauria</taxon>
        <taxon>Archosauria</taxon>
        <taxon>Dinosauria</taxon>
        <taxon>Saurischia</taxon>
        <taxon>Theropoda</taxon>
        <taxon>Coelurosauria</taxon>
        <taxon>Aves</taxon>
        <taxon>Neognathae</taxon>
        <taxon>Galloanserae</taxon>
        <taxon>Anseriformes</taxon>
        <taxon>Anatidae</taxon>
        <taxon>Anatinae</taxon>
        <taxon>Anas</taxon>
    </lineage>
</organism>
<proteinExistence type="predicted"/>
<evidence type="ECO:0000313" key="2">
    <source>
        <dbReference type="Proteomes" id="UP000296049"/>
    </source>
</evidence>
<name>R0KQT3_ANAPL</name>